<feature type="coiled-coil region" evidence="1">
    <location>
        <begin position="336"/>
        <end position="391"/>
    </location>
</feature>
<evidence type="ECO:0000313" key="3">
    <source>
        <dbReference type="Proteomes" id="UP000321157"/>
    </source>
</evidence>
<keyword evidence="3" id="KW-1185">Reference proteome</keyword>
<dbReference type="Proteomes" id="UP000321157">
    <property type="component" value="Unassembled WGS sequence"/>
</dbReference>
<reference evidence="2 3" key="1">
    <citation type="submission" date="2019-07" db="EMBL/GenBank/DDBJ databases">
        <title>Whole genome shotgun sequence of Aneurinibacillus danicus NBRC 102444.</title>
        <authorList>
            <person name="Hosoyama A."/>
            <person name="Uohara A."/>
            <person name="Ohji S."/>
            <person name="Ichikawa N."/>
        </authorList>
    </citation>
    <scope>NUCLEOTIDE SEQUENCE [LARGE SCALE GENOMIC DNA]</scope>
    <source>
        <strain evidence="2 3">NBRC 102444</strain>
    </source>
</reference>
<protein>
    <submittedName>
        <fullName evidence="2">Uncharacterized protein</fullName>
    </submittedName>
</protein>
<gene>
    <name evidence="2" type="ORF">ADA01nite_35770</name>
</gene>
<accession>A0A511VB03</accession>
<comment type="caution">
    <text evidence="2">The sequence shown here is derived from an EMBL/GenBank/DDBJ whole genome shotgun (WGS) entry which is preliminary data.</text>
</comment>
<dbReference type="AlphaFoldDB" id="A0A511VB03"/>
<keyword evidence="1" id="KW-0175">Coiled coil</keyword>
<dbReference type="RefSeq" id="WP_146811740.1">
    <property type="nucleotide sequence ID" value="NZ_BJXX01000167.1"/>
</dbReference>
<dbReference type="OrthoDB" id="6064658at2"/>
<evidence type="ECO:0000313" key="2">
    <source>
        <dbReference type="EMBL" id="GEN36117.1"/>
    </source>
</evidence>
<dbReference type="EMBL" id="BJXX01000167">
    <property type="protein sequence ID" value="GEN36117.1"/>
    <property type="molecule type" value="Genomic_DNA"/>
</dbReference>
<sequence>MGRTPTPEQLQRINSKFAKTPLKPEQVYVFRTYAADTIPIRRSSWFGEYTITMTERILRDLQKGYAEGCPLLASHNVNRLPFGLTFDSVVEYQYNGEESSPVLYTDQYMVTHTYDDDGNKVPIKTEVGDMKVSDIANGIDAGTLASTSIGFEITRPICTICGHDIRKEQCSHWPGRYYEMDDGTPKRCDILAEAGEAIEQSIVYSPAVAKAKIQQGFSQLTGERSDRGGTEEKTVYSIDDIKKVPLDEPVVCHYSKNGGVELFTRSPRRIERKEENLSNVKEMNSMSDTNVEFKDIQLAFAKAGINFDKIGDIQAAVSAALAAESEKATEALNKQLEAKGAELARVSAELDRLKTDFSDAQSKIMELTSQNEELSKKAELAEQYRKDLIEATIEAGIRAFGNAFNKERQEKYLSTLSIEELKEEKAAYEGQFQERFAGARTTKPKQQTRTATNSEFMYRSDFETEQEFRNYVGYEARRLAAEKGTNVADETEALFRKLSQERV</sequence>
<organism evidence="2 3">
    <name type="scientific">Aneurinibacillus danicus</name>
    <dbReference type="NCBI Taxonomy" id="267746"/>
    <lineage>
        <taxon>Bacteria</taxon>
        <taxon>Bacillati</taxon>
        <taxon>Bacillota</taxon>
        <taxon>Bacilli</taxon>
        <taxon>Bacillales</taxon>
        <taxon>Paenibacillaceae</taxon>
        <taxon>Aneurinibacillus group</taxon>
        <taxon>Aneurinibacillus</taxon>
    </lineage>
</organism>
<name>A0A511VB03_9BACL</name>
<evidence type="ECO:0000256" key="1">
    <source>
        <dbReference type="SAM" id="Coils"/>
    </source>
</evidence>
<proteinExistence type="predicted"/>